<gene>
    <name evidence="10" type="primary">galE</name>
    <name evidence="10" type="ORF">IAC39_06060</name>
</gene>
<dbReference type="CDD" id="cd05247">
    <property type="entry name" value="UDP_G4E_1_SDR_e"/>
    <property type="match status" value="1"/>
</dbReference>
<comment type="caution">
    <text evidence="10">The sequence shown here is derived from an EMBL/GenBank/DDBJ whole genome shotgun (WGS) entry which is preliminary data.</text>
</comment>
<evidence type="ECO:0000256" key="4">
    <source>
        <dbReference type="ARBA" id="ARBA00013189"/>
    </source>
</evidence>
<keyword evidence="7 8" id="KW-0413">Isomerase</keyword>
<feature type="domain" description="NAD(P)-binding" evidence="9">
    <location>
        <begin position="4"/>
        <end position="326"/>
    </location>
</feature>
<evidence type="ECO:0000256" key="2">
    <source>
        <dbReference type="ARBA" id="ARBA00001911"/>
    </source>
</evidence>
<evidence type="ECO:0000256" key="7">
    <source>
        <dbReference type="ARBA" id="ARBA00023235"/>
    </source>
</evidence>
<evidence type="ECO:0000259" key="9">
    <source>
        <dbReference type="Pfam" id="PF16363"/>
    </source>
</evidence>
<dbReference type="PANTHER" id="PTHR43725">
    <property type="entry name" value="UDP-GLUCOSE 4-EPIMERASE"/>
    <property type="match status" value="1"/>
</dbReference>
<dbReference type="GO" id="GO:0006012">
    <property type="term" value="P:galactose metabolic process"/>
    <property type="evidence" value="ECO:0007669"/>
    <property type="project" value="InterPro"/>
</dbReference>
<dbReference type="InterPro" id="IPR016040">
    <property type="entry name" value="NAD(P)-bd_dom"/>
</dbReference>
<dbReference type="AlphaFoldDB" id="A0A9D1KKH5"/>
<dbReference type="NCBIfam" id="NF007956">
    <property type="entry name" value="PRK10675.1"/>
    <property type="match status" value="1"/>
</dbReference>
<comment type="pathway">
    <text evidence="8">Carbohydrate metabolism; galactose metabolism.</text>
</comment>
<dbReference type="GO" id="GO:0005829">
    <property type="term" value="C:cytosol"/>
    <property type="evidence" value="ECO:0007669"/>
    <property type="project" value="TreeGrafter"/>
</dbReference>
<dbReference type="Pfam" id="PF16363">
    <property type="entry name" value="GDP_Man_Dehyd"/>
    <property type="match status" value="1"/>
</dbReference>
<name>A0A9D1KKH5_9FIRM</name>
<evidence type="ECO:0000256" key="6">
    <source>
        <dbReference type="ARBA" id="ARBA00023027"/>
    </source>
</evidence>
<dbReference type="SUPFAM" id="SSF51735">
    <property type="entry name" value="NAD(P)-binding Rossmann-fold domains"/>
    <property type="match status" value="1"/>
</dbReference>
<dbReference type="NCBIfam" id="TIGR01179">
    <property type="entry name" value="galE"/>
    <property type="match status" value="1"/>
</dbReference>
<sequence>MSILVSGGAGYIGSHTVLALLEKGYEVVVFDNLSNSSEESLKRVEKLTGKSVKFYNADMLDRVAMDRIFDENPDITTLIHFAGLKAVGESVEKPIEYYKNNVGGTLTLLESMRAHNVKNIIFSSSATVYGTPESVPISESCPKGVCTNPYGWSKSMIEQILTDVHTADDSWNVVLLRYFNPIGAHPSGLIGEDPQGIPNNLVPYIAQVAVGRREHLNVFGNDYKTHDGTGVRDYIHVCDLADGHVCALDKIKDAKGGVLIYNLGTGKGYSVLDVLKAYDKACGKELPYVICPRRAGDVDESYSDPSLAEKELHWKAKYGIDEMCRDSWNWQKNNPYGYKGC</sequence>
<evidence type="ECO:0000313" key="10">
    <source>
        <dbReference type="EMBL" id="HIT59255.1"/>
    </source>
</evidence>
<evidence type="ECO:0000256" key="3">
    <source>
        <dbReference type="ARBA" id="ARBA00007637"/>
    </source>
</evidence>
<organism evidence="10 11">
    <name type="scientific">Candidatus Faeciplasma pullistercoris</name>
    <dbReference type="NCBI Taxonomy" id="2840800"/>
    <lineage>
        <taxon>Bacteria</taxon>
        <taxon>Bacillati</taxon>
        <taxon>Bacillota</taxon>
        <taxon>Clostridia</taxon>
        <taxon>Eubacteriales</taxon>
        <taxon>Oscillospiraceae</taxon>
        <taxon>Oscillospiraceae incertae sedis</taxon>
        <taxon>Candidatus Faeciplasma</taxon>
    </lineage>
</organism>
<proteinExistence type="inferred from homology"/>
<evidence type="ECO:0000313" key="11">
    <source>
        <dbReference type="Proteomes" id="UP000824136"/>
    </source>
</evidence>
<dbReference type="EMBL" id="DVLL01000021">
    <property type="protein sequence ID" value="HIT59255.1"/>
    <property type="molecule type" value="Genomic_DNA"/>
</dbReference>
<keyword evidence="8" id="KW-0119">Carbohydrate metabolism</keyword>
<comment type="subunit">
    <text evidence="8">Homodimer.</text>
</comment>
<dbReference type="Gene3D" id="3.40.50.720">
    <property type="entry name" value="NAD(P)-binding Rossmann-like Domain"/>
    <property type="match status" value="1"/>
</dbReference>
<dbReference type="PRINTS" id="PR01713">
    <property type="entry name" value="NUCEPIMERASE"/>
</dbReference>
<comment type="catalytic activity">
    <reaction evidence="1 8">
        <text>UDP-alpha-D-glucose = UDP-alpha-D-galactose</text>
        <dbReference type="Rhea" id="RHEA:22168"/>
        <dbReference type="ChEBI" id="CHEBI:58885"/>
        <dbReference type="ChEBI" id="CHEBI:66914"/>
        <dbReference type="EC" id="5.1.3.2"/>
    </reaction>
</comment>
<dbReference type="GO" id="GO:0003978">
    <property type="term" value="F:UDP-glucose 4-epimerase activity"/>
    <property type="evidence" value="ECO:0007669"/>
    <property type="project" value="UniProtKB-UniRule"/>
</dbReference>
<dbReference type="EC" id="5.1.3.2" evidence="4 8"/>
<evidence type="ECO:0000256" key="1">
    <source>
        <dbReference type="ARBA" id="ARBA00000083"/>
    </source>
</evidence>
<keyword evidence="6 8" id="KW-0520">NAD</keyword>
<dbReference type="PANTHER" id="PTHR43725:SF47">
    <property type="entry name" value="UDP-GLUCOSE 4-EPIMERASE"/>
    <property type="match status" value="1"/>
</dbReference>
<dbReference type="InterPro" id="IPR036291">
    <property type="entry name" value="NAD(P)-bd_dom_sf"/>
</dbReference>
<comment type="similarity">
    <text evidence="3 8">Belongs to the NAD(P)-dependent epimerase/dehydratase family.</text>
</comment>
<dbReference type="InterPro" id="IPR005886">
    <property type="entry name" value="UDP_G4E"/>
</dbReference>
<dbReference type="Proteomes" id="UP000824136">
    <property type="component" value="Unassembled WGS sequence"/>
</dbReference>
<evidence type="ECO:0000256" key="5">
    <source>
        <dbReference type="ARBA" id="ARBA00018569"/>
    </source>
</evidence>
<evidence type="ECO:0000256" key="8">
    <source>
        <dbReference type="RuleBase" id="RU366046"/>
    </source>
</evidence>
<reference evidence="10" key="1">
    <citation type="submission" date="2020-10" db="EMBL/GenBank/DDBJ databases">
        <authorList>
            <person name="Gilroy R."/>
        </authorList>
    </citation>
    <scope>NUCLEOTIDE SEQUENCE</scope>
    <source>
        <strain evidence="10">CHK33-4379</strain>
    </source>
</reference>
<dbReference type="Gene3D" id="3.90.25.10">
    <property type="entry name" value="UDP-galactose 4-epimerase, domain 1"/>
    <property type="match status" value="1"/>
</dbReference>
<comment type="cofactor">
    <cofactor evidence="2 8">
        <name>NAD(+)</name>
        <dbReference type="ChEBI" id="CHEBI:57540"/>
    </cofactor>
</comment>
<protein>
    <recommendedName>
        <fullName evidence="5 8">UDP-glucose 4-epimerase</fullName>
        <ecNumber evidence="4 8">5.1.3.2</ecNumber>
    </recommendedName>
</protein>
<accession>A0A9D1KKH5</accession>
<reference evidence="10" key="2">
    <citation type="journal article" date="2021" name="PeerJ">
        <title>Extensive microbial diversity within the chicken gut microbiome revealed by metagenomics and culture.</title>
        <authorList>
            <person name="Gilroy R."/>
            <person name="Ravi A."/>
            <person name="Getino M."/>
            <person name="Pursley I."/>
            <person name="Horton D.L."/>
            <person name="Alikhan N.F."/>
            <person name="Baker D."/>
            <person name="Gharbi K."/>
            <person name="Hall N."/>
            <person name="Watson M."/>
            <person name="Adriaenssens E.M."/>
            <person name="Foster-Nyarko E."/>
            <person name="Jarju S."/>
            <person name="Secka A."/>
            <person name="Antonio M."/>
            <person name="Oren A."/>
            <person name="Chaudhuri R.R."/>
            <person name="La Ragione R."/>
            <person name="Hildebrand F."/>
            <person name="Pallen M.J."/>
        </authorList>
    </citation>
    <scope>NUCLEOTIDE SEQUENCE</scope>
    <source>
        <strain evidence="10">CHK33-4379</strain>
    </source>
</reference>